<keyword evidence="3" id="KW-1185">Reference proteome</keyword>
<evidence type="ECO:0000259" key="1">
    <source>
        <dbReference type="Pfam" id="PF20335"/>
    </source>
</evidence>
<sequence>MTLTKLCVATRLQPKLIDFFNQLRDYSEEEFSVTLYRVAEYLYANEISFIISSDMQMKSGFENSEVKLKNSSKENFNLSIEFQKHEKCDGTTANSDDEIFEYFDKPLRENGLQIGFIDTKYIEEPVEYTFFIHKISDKETVKNALNKIGYNYYEKTYYR</sequence>
<organism evidence="2 3">
    <name type="scientific">Kaistella jeonii</name>
    <dbReference type="NCBI Taxonomy" id="266749"/>
    <lineage>
        <taxon>Bacteria</taxon>
        <taxon>Pseudomonadati</taxon>
        <taxon>Bacteroidota</taxon>
        <taxon>Flavobacteriia</taxon>
        <taxon>Flavobacteriales</taxon>
        <taxon>Weeksellaceae</taxon>
        <taxon>Chryseobacterium group</taxon>
        <taxon>Kaistella</taxon>
    </lineage>
</organism>
<dbReference type="STRING" id="266749.SAMN05421876_1024"/>
<evidence type="ECO:0000313" key="2">
    <source>
        <dbReference type="EMBL" id="KIA90260.1"/>
    </source>
</evidence>
<dbReference type="Proteomes" id="UP000031473">
    <property type="component" value="Unassembled WGS sequence"/>
</dbReference>
<dbReference type="AlphaFoldDB" id="A0A0C1D8R3"/>
<gene>
    <name evidence="2" type="ORF">OA86_06380</name>
</gene>
<proteinExistence type="predicted"/>
<name>A0A0C1D8R3_9FLAO</name>
<comment type="caution">
    <text evidence="2">The sequence shown here is derived from an EMBL/GenBank/DDBJ whole genome shotgun (WGS) entry which is preliminary data.</text>
</comment>
<dbReference type="EMBL" id="JSYL01000002">
    <property type="protein sequence ID" value="KIA90260.1"/>
    <property type="molecule type" value="Genomic_DNA"/>
</dbReference>
<feature type="domain" description="DUF6630" evidence="1">
    <location>
        <begin position="70"/>
        <end position="152"/>
    </location>
</feature>
<evidence type="ECO:0000313" key="3">
    <source>
        <dbReference type="Proteomes" id="UP000031473"/>
    </source>
</evidence>
<protein>
    <recommendedName>
        <fullName evidence="1">DUF6630 domain-containing protein</fullName>
    </recommendedName>
</protein>
<dbReference type="Pfam" id="PF20335">
    <property type="entry name" value="DUF6630"/>
    <property type="match status" value="1"/>
</dbReference>
<dbReference type="InterPro" id="IPR046582">
    <property type="entry name" value="DUF6630"/>
</dbReference>
<reference evidence="2 3" key="1">
    <citation type="submission" date="2014-10" db="EMBL/GenBank/DDBJ databases">
        <title>Kaistella jeonii genome.</title>
        <authorList>
            <person name="Clayton J.T."/>
            <person name="Newman J.D."/>
        </authorList>
    </citation>
    <scope>NUCLEOTIDE SEQUENCE [LARGE SCALE GENOMIC DNA]</scope>
    <source>
        <strain evidence="2 3">DSM 17048</strain>
    </source>
</reference>
<accession>A0A0C1D8R3</accession>